<dbReference type="EC" id="6.3.5.13" evidence="2"/>
<dbReference type="SUPFAM" id="SSF53623">
    <property type="entry name" value="MurD-like peptide ligases, catalytic domain"/>
    <property type="match status" value="1"/>
</dbReference>
<dbReference type="HAMAP" id="MF_02214">
    <property type="entry name" value="Lipid_II_synth_MurT"/>
    <property type="match status" value="1"/>
</dbReference>
<comment type="catalytic activity">
    <reaction evidence="2">
        <text>beta-D-GlcNAc-(1-&gt;4)-Mur2Ac(oyl-L-Ala-gamma-D-O-P-Glu-L-Lys-D-Ala-D-Ala)-di-trans,octa-cis-undecaprenyl diphosphate + NH4(+) = beta-D-GlcNAc-(1-&gt;4)-Mur2Ac(oyl-L-Ala-D-isoglutaminyl-L-Lys-D-Ala-D-Ala)-di-trans,octa-cis-undecaprenyl diphosphate + phosphate + H(+)</text>
        <dbReference type="Rhea" id="RHEA:57932"/>
        <dbReference type="ChEBI" id="CHEBI:15378"/>
        <dbReference type="ChEBI" id="CHEBI:28938"/>
        <dbReference type="ChEBI" id="CHEBI:43474"/>
        <dbReference type="ChEBI" id="CHEBI:62233"/>
        <dbReference type="ChEBI" id="CHEBI:143132"/>
    </reaction>
</comment>
<evidence type="ECO:0000259" key="3">
    <source>
        <dbReference type="Pfam" id="PF08245"/>
    </source>
</evidence>
<keyword evidence="2" id="KW-0573">Peptidoglycan synthesis</keyword>
<evidence type="ECO:0000259" key="4">
    <source>
        <dbReference type="Pfam" id="PF08353"/>
    </source>
</evidence>
<dbReference type="Gene3D" id="3.40.1190.10">
    <property type="entry name" value="Mur-like, catalytic domain"/>
    <property type="match status" value="1"/>
</dbReference>
<keyword evidence="2" id="KW-0547">Nucleotide-binding</keyword>
<dbReference type="Pfam" id="PF08353">
    <property type="entry name" value="MurT_C"/>
    <property type="match status" value="1"/>
</dbReference>
<dbReference type="eggNOG" id="COG0771">
    <property type="taxonomic scope" value="Bacteria"/>
</dbReference>
<dbReference type="GO" id="GO:0005524">
    <property type="term" value="F:ATP binding"/>
    <property type="evidence" value="ECO:0007669"/>
    <property type="project" value="UniProtKB-UniRule"/>
</dbReference>
<evidence type="ECO:0000256" key="2">
    <source>
        <dbReference type="HAMAP-Rule" id="MF_02214"/>
    </source>
</evidence>
<dbReference type="Proteomes" id="UP000030361">
    <property type="component" value="Chromosome"/>
</dbReference>
<dbReference type="PANTHER" id="PTHR23135:SF7">
    <property type="entry name" value="LIPID II ISOGLUTAMINYL SYNTHASE (GLUTAMINE-HYDROLYZING) SUBUNIT MURT"/>
    <property type="match status" value="1"/>
</dbReference>
<comment type="catalytic activity">
    <reaction evidence="2">
        <text>beta-D-GlcNAc-(1-&gt;4)-Mur2Ac(oyl-L-Ala-gamma-D-Glu-L-Lys-D-Ala-D-Ala)-di-trans,octa-cis-undecaprenyl diphosphate + ATP = beta-D-GlcNAc-(1-&gt;4)-Mur2Ac(oyl-L-Ala-gamma-D-O-P-Glu-L-Lys-D-Ala-D-Ala)-di-trans,octa-cis-undecaprenyl diphosphate + ADP</text>
        <dbReference type="Rhea" id="RHEA:59488"/>
        <dbReference type="ChEBI" id="CHEBI:30616"/>
        <dbReference type="ChEBI" id="CHEBI:60033"/>
        <dbReference type="ChEBI" id="CHEBI:143132"/>
        <dbReference type="ChEBI" id="CHEBI:456216"/>
    </reaction>
</comment>
<gene>
    <name evidence="2" type="primary">murT</name>
    <name evidence="5" type="ORF">PL11_010165</name>
</gene>
<dbReference type="GO" id="GO:0016881">
    <property type="term" value="F:acid-amino acid ligase activity"/>
    <property type="evidence" value="ECO:0007669"/>
    <property type="project" value="InterPro"/>
</dbReference>
<keyword evidence="2" id="KW-0862">Zinc</keyword>
<accession>A0A1S6QKZ7</accession>
<dbReference type="UniPathway" id="UPA00219"/>
<evidence type="ECO:0000313" key="5">
    <source>
        <dbReference type="EMBL" id="AQW22271.1"/>
    </source>
</evidence>
<dbReference type="RefSeq" id="WP_035166875.1">
    <property type="nucleotide sequence ID" value="NZ_CP018906.1"/>
</dbReference>
<organism evidence="5 6">
    <name type="scientific">Lentilactobacillus curieae</name>
    <dbReference type="NCBI Taxonomy" id="1138822"/>
    <lineage>
        <taxon>Bacteria</taxon>
        <taxon>Bacillati</taxon>
        <taxon>Bacillota</taxon>
        <taxon>Bacilli</taxon>
        <taxon>Lactobacillales</taxon>
        <taxon>Lactobacillaceae</taxon>
        <taxon>Lentilactobacillus</taxon>
    </lineage>
</organism>
<dbReference type="AlphaFoldDB" id="A0A1S6QKZ7"/>
<comment type="function">
    <text evidence="2">The lipid II isoglutaminyl synthase complex catalyzes the formation of alpha-D-isoglutamine in the cell wall lipid II stem peptide. The MurT subunit catalyzes the ATP-dependent amidation of D-glutamate residue of lipid II, converting it to an isoglutamine residue.</text>
</comment>
<comment type="pathway">
    <text evidence="1 2">Cell wall biogenesis; peptidoglycan biosynthesis.</text>
</comment>
<dbReference type="InterPro" id="IPR036565">
    <property type="entry name" value="Mur-like_cat_sf"/>
</dbReference>
<comment type="subunit">
    <text evidence="2">Forms a heterodimer with GatD.</text>
</comment>
<dbReference type="InterPro" id="IPR013221">
    <property type="entry name" value="Mur_ligase_cen"/>
</dbReference>
<feature type="binding site" evidence="2">
    <location>
        <position position="228"/>
    </location>
    <ligand>
        <name>Zn(2+)</name>
        <dbReference type="ChEBI" id="CHEBI:29105"/>
    </ligand>
</feature>
<dbReference type="GO" id="GO:0009252">
    <property type="term" value="P:peptidoglycan biosynthetic process"/>
    <property type="evidence" value="ECO:0007669"/>
    <property type="project" value="UniProtKB-UniRule"/>
</dbReference>
<evidence type="ECO:0000256" key="1">
    <source>
        <dbReference type="ARBA" id="ARBA00004752"/>
    </source>
</evidence>
<keyword evidence="2" id="KW-0133">Cell shape</keyword>
<dbReference type="InterPro" id="IPR043703">
    <property type="entry name" value="Lipid_II_synth_MurT"/>
</dbReference>
<dbReference type="GO" id="GO:0071555">
    <property type="term" value="P:cell wall organization"/>
    <property type="evidence" value="ECO:0007669"/>
    <property type="project" value="UniProtKB-KW"/>
</dbReference>
<name>A0A1S6QKZ7_9LACO</name>
<dbReference type="Pfam" id="PF08245">
    <property type="entry name" value="Mur_ligase_M"/>
    <property type="match status" value="1"/>
</dbReference>
<sequence length="448" mass="50115">MSLKSSLAKAAGKSSYWFLHTFLKGGSSLPGKITTKIDPDILETLGRDYDVIMITGTNGKTLTTALTVQVLKQKYENILTNPSGSNMEQGIVTTFLRAKKSRNQRPLAVLEVDEANIVKITKYIKPKAFVFTNIFRDQMDRYGEIYTTYQKILNGVALAPNATIIANGDAPIFHSKQLPNPMVYYGFDDQEESDIKASPNTDGVLCPNCQHILHYKFISYSNLGKYFCPNCGYSRPELNFALNKRIELTPKSSTFEIDGEQIKIGIGGVYNIYNALAAYSVGRFMGVSPAQTRKAFEQDEHIFGRQEEINVNGKEVTLILVKNPVGLNQVIDMISTDKDEFSFIGLLNANYADGIDTSWIWDGDFERLPKMNIKQFITGGERYKDITYRLQVAGVDPAKHLVEPDLDKVVEMINDTPTKKVYILATYTAMLSLRKTFAAKGYIKGGMD</sequence>
<feature type="domain" description="Lipid II isoglutaminyl synthase (glutamine-hydrolyzing) subunit MurT C-terminal" evidence="4">
    <location>
        <begin position="320"/>
        <end position="430"/>
    </location>
</feature>
<feature type="binding site" evidence="2">
    <location>
        <position position="206"/>
    </location>
    <ligand>
        <name>Zn(2+)</name>
        <dbReference type="ChEBI" id="CHEBI:29105"/>
    </ligand>
</feature>
<feature type="active site" evidence="2">
    <location>
        <position position="356"/>
    </location>
</feature>
<dbReference type="GO" id="GO:0008360">
    <property type="term" value="P:regulation of cell shape"/>
    <property type="evidence" value="ECO:0007669"/>
    <property type="project" value="UniProtKB-KW"/>
</dbReference>
<reference evidence="5 6" key="1">
    <citation type="journal article" date="2015" name="Genome Announc.">
        <title>Genome Sequence of Lactobacillus curieae CCTCC M 2011381T, a Novel Producer of Gamma-aminobutyric Acid.</title>
        <authorList>
            <person name="Wang Y."/>
            <person name="Wang Y."/>
            <person name="Lang C."/>
            <person name="Wei D."/>
            <person name="Xu P."/>
            <person name="Xie J."/>
        </authorList>
    </citation>
    <scope>NUCLEOTIDE SEQUENCE [LARGE SCALE GENOMIC DNA]</scope>
    <source>
        <strain evidence="5 6">CCTCC M 2011381</strain>
    </source>
</reference>
<comment type="similarity">
    <text evidence="2">Belongs to the MurCDEF family. MurT subfamily.</text>
</comment>
<evidence type="ECO:0000313" key="6">
    <source>
        <dbReference type="Proteomes" id="UP000030361"/>
    </source>
</evidence>
<protein>
    <recommendedName>
        <fullName evidence="2">Lipid II isoglutaminyl synthase (glutamine-hydrolyzing) subunit MurT</fullName>
        <ecNumber evidence="2">6.3.5.13</ecNumber>
    </recommendedName>
</protein>
<keyword evidence="2" id="KW-0067">ATP-binding</keyword>
<dbReference type="GO" id="GO:0008270">
    <property type="term" value="F:zinc ion binding"/>
    <property type="evidence" value="ECO:0007669"/>
    <property type="project" value="UniProtKB-UniRule"/>
</dbReference>
<feature type="binding site" evidence="2">
    <location>
        <position position="231"/>
    </location>
    <ligand>
        <name>Zn(2+)</name>
        <dbReference type="ChEBI" id="CHEBI:29105"/>
    </ligand>
</feature>
<comment type="catalytic activity">
    <reaction evidence="2">
        <text>beta-D-GlcNAc-(1-&gt;4)-Mur2Ac(oyl-L-Ala-gamma-D-Glu-L-Lys-D-Ala-D-Ala)-di-trans,octa-cis-undecaprenyl diphosphate + L-glutamine + ATP + H2O = beta-D-GlcNAc-(1-&gt;4)-Mur2Ac(oyl-L-Ala-D-isoglutaminyl-L-Lys-D-Ala-D-Ala)-di-trans,octa-cis-undecaprenyl diphosphate + L-glutamate + ADP + phosphate + H(+)</text>
        <dbReference type="Rhea" id="RHEA:57928"/>
        <dbReference type="ChEBI" id="CHEBI:15377"/>
        <dbReference type="ChEBI" id="CHEBI:15378"/>
        <dbReference type="ChEBI" id="CHEBI:29985"/>
        <dbReference type="ChEBI" id="CHEBI:30616"/>
        <dbReference type="ChEBI" id="CHEBI:43474"/>
        <dbReference type="ChEBI" id="CHEBI:58359"/>
        <dbReference type="ChEBI" id="CHEBI:60033"/>
        <dbReference type="ChEBI" id="CHEBI:62233"/>
        <dbReference type="ChEBI" id="CHEBI:456216"/>
        <dbReference type="EC" id="6.3.5.13"/>
    </reaction>
</comment>
<dbReference type="InterPro" id="IPR013564">
    <property type="entry name" value="MurT_C"/>
</dbReference>
<proteinExistence type="inferred from homology"/>
<dbReference type="KEGG" id="lcu:PL11_010165"/>
<dbReference type="EMBL" id="CP018906">
    <property type="protein sequence ID" value="AQW22271.1"/>
    <property type="molecule type" value="Genomic_DNA"/>
</dbReference>
<keyword evidence="6" id="KW-1185">Reference proteome</keyword>
<dbReference type="OrthoDB" id="9803907at2"/>
<feature type="binding site" evidence="2">
    <location>
        <position position="209"/>
    </location>
    <ligand>
        <name>Zn(2+)</name>
        <dbReference type="ChEBI" id="CHEBI:29105"/>
    </ligand>
</feature>
<feature type="domain" description="Mur ligase central" evidence="3">
    <location>
        <begin position="54"/>
        <end position="280"/>
    </location>
</feature>
<keyword evidence="2" id="KW-0436">Ligase</keyword>
<keyword evidence="2" id="KW-0479">Metal-binding</keyword>
<keyword evidence="2" id="KW-0961">Cell wall biogenesis/degradation</keyword>
<dbReference type="PANTHER" id="PTHR23135">
    <property type="entry name" value="MUR LIGASE FAMILY MEMBER"/>
    <property type="match status" value="1"/>
</dbReference>
<dbReference type="GO" id="GO:0140282">
    <property type="term" value="F:carbon-nitrogen ligase activity on lipid II"/>
    <property type="evidence" value="ECO:0007669"/>
    <property type="project" value="UniProtKB-UniRule"/>
</dbReference>